<feature type="chain" id="PRO_5046045285" description="Secreted protein" evidence="2">
    <location>
        <begin position="23"/>
        <end position="133"/>
    </location>
</feature>
<protein>
    <recommendedName>
        <fullName evidence="5">Secreted protein</fullName>
    </recommendedName>
</protein>
<reference evidence="4" key="1">
    <citation type="journal article" date="2019" name="Int. J. Syst. Evol. Microbiol.">
        <title>The Global Catalogue of Microorganisms (GCM) 10K type strain sequencing project: providing services to taxonomists for standard genome sequencing and annotation.</title>
        <authorList>
            <consortium name="The Broad Institute Genomics Platform"/>
            <consortium name="The Broad Institute Genome Sequencing Center for Infectious Disease"/>
            <person name="Wu L."/>
            <person name="Ma J."/>
        </authorList>
    </citation>
    <scope>NUCLEOTIDE SEQUENCE [LARGE SCALE GENOMIC DNA]</scope>
    <source>
        <strain evidence="4">CGMCC 4.7204</strain>
    </source>
</reference>
<sequence length="133" mass="13355">MNIFSRALIVTIPLLCAAGVMAAPVGADHGGGAAIAPVCSGGQTPTVPAPPPERHDAAGPMTPSPAPVPVRITVHDLTSAPHVAADRSGPVEVEIVLRGERAGGSATALPAALRDLVGALLAQQRVQAPRPHR</sequence>
<feature type="region of interest" description="Disordered" evidence="1">
    <location>
        <begin position="39"/>
        <end position="68"/>
    </location>
</feature>
<accession>A0ABV8L711</accession>
<dbReference type="RefSeq" id="WP_378551531.1">
    <property type="nucleotide sequence ID" value="NZ_JBHSBA010000007.1"/>
</dbReference>
<evidence type="ECO:0000313" key="4">
    <source>
        <dbReference type="Proteomes" id="UP001595767"/>
    </source>
</evidence>
<proteinExistence type="predicted"/>
<keyword evidence="2" id="KW-0732">Signal</keyword>
<comment type="caution">
    <text evidence="3">The sequence shown here is derived from an EMBL/GenBank/DDBJ whole genome shotgun (WGS) entry which is preliminary data.</text>
</comment>
<dbReference type="Proteomes" id="UP001595767">
    <property type="component" value="Unassembled WGS sequence"/>
</dbReference>
<evidence type="ECO:0000256" key="2">
    <source>
        <dbReference type="SAM" id="SignalP"/>
    </source>
</evidence>
<evidence type="ECO:0008006" key="5">
    <source>
        <dbReference type="Google" id="ProtNLM"/>
    </source>
</evidence>
<evidence type="ECO:0000256" key="1">
    <source>
        <dbReference type="SAM" id="MobiDB-lite"/>
    </source>
</evidence>
<name>A0ABV8L711_9NOCA</name>
<gene>
    <name evidence="3" type="ORF">ACFOW8_16655</name>
</gene>
<dbReference type="EMBL" id="JBHSBA010000007">
    <property type="protein sequence ID" value="MFC4126570.1"/>
    <property type="molecule type" value="Genomic_DNA"/>
</dbReference>
<feature type="signal peptide" evidence="2">
    <location>
        <begin position="1"/>
        <end position="22"/>
    </location>
</feature>
<organism evidence="3 4">
    <name type="scientific">Nocardia rhizosphaerae</name>
    <dbReference type="NCBI Taxonomy" id="1691571"/>
    <lineage>
        <taxon>Bacteria</taxon>
        <taxon>Bacillati</taxon>
        <taxon>Actinomycetota</taxon>
        <taxon>Actinomycetes</taxon>
        <taxon>Mycobacteriales</taxon>
        <taxon>Nocardiaceae</taxon>
        <taxon>Nocardia</taxon>
    </lineage>
</organism>
<evidence type="ECO:0000313" key="3">
    <source>
        <dbReference type="EMBL" id="MFC4126570.1"/>
    </source>
</evidence>
<keyword evidence="4" id="KW-1185">Reference proteome</keyword>